<dbReference type="CDD" id="cd07731">
    <property type="entry name" value="ComA-like_MBL-fold"/>
    <property type="match status" value="1"/>
</dbReference>
<dbReference type="PANTHER" id="PTHR30619:SF7">
    <property type="entry name" value="BETA-LACTAMASE DOMAIN PROTEIN"/>
    <property type="match status" value="1"/>
</dbReference>
<gene>
    <name evidence="8" type="ORF">KPC_2124</name>
</gene>
<dbReference type="SUPFAM" id="SSF56281">
    <property type="entry name" value="Metallo-hydrolase/oxidoreductase"/>
    <property type="match status" value="1"/>
</dbReference>
<feature type="transmembrane region" description="Helical" evidence="6">
    <location>
        <begin position="12"/>
        <end position="31"/>
    </location>
</feature>
<keyword evidence="4 6" id="KW-1133">Transmembrane helix</keyword>
<dbReference type="InterPro" id="IPR004797">
    <property type="entry name" value="Competence_ComEC/Rec2"/>
</dbReference>
<keyword evidence="2" id="KW-1003">Cell membrane</keyword>
<sequence>MGRDIPVVGSSIIFICLILNFLFLISIVLKFSFHQQLWFKILNLICLNITCIILGMLFAEQALSKRLANRVIEVKNTEAIVYIKNINQLKQKDSLDHSSTLNNKIQQKIWVLNQGAEPVQWMAYVNAPESTLQLGHYYKIQGSVRPVHGYAVAGVFDQEKWRIQDNIAGIIQVSSYDEISESQVEYPYFIEQQKTWIARASLVVEQSRLNFRKLIDRQHFSHSGLILALLTGDQSLLNEAEQNRFKRLGISHLLAISGPHVLIFAGFFVCFLTLFINRFKPTLYLSIPKTYCMVLPFCLCVWGYTAFVGFEIPALRTFITVTLVALLLLIQQQLQSIKILLMSASLLLLYDPFSILSAAFWLSYGACFILIRIYQTISQQSAFHFHSRFQRIKFVLKVFVDSQWKIFIALFPLVIVIFKQISWVSPLSNLIAIPMLGTLIVPIDVMAAIVSLFSKSLGIFMFNIADWGLSILNYLLNILDITIHAKLSWIAFTTSTIICIALAVFILFLPKYVIPKFWALICFFPAFLPFHRQESFELTVIDVGQGQAVLVQLPERNILIDTGGYYDENKFSIGEQVIVPYLTYKGISRLDQVILSHLDQDHSGAFSKISENIDIGEVYASERDERFRNDKFQFCYSGQHWDHGQVKIQILNPEKNSLSNTTDDRNEHSCVVYIQVPFSRGYQNFLIMGDAGWASEFQILQTYPDLKVDVLILGHHGSEHSSAYDFLEKLHPQLAIVSAGFNNRYQHPARMTLQRLQRLNIPLKSTIEKGSIHFTIKENGEMKIENYRDKWKWLKR</sequence>
<feature type="transmembrane region" description="Helical" evidence="6">
    <location>
        <begin position="488"/>
        <end position="509"/>
    </location>
</feature>
<feature type="domain" description="Metallo-beta-lactamase" evidence="7">
    <location>
        <begin position="545"/>
        <end position="741"/>
    </location>
</feature>
<evidence type="ECO:0000256" key="1">
    <source>
        <dbReference type="ARBA" id="ARBA00004651"/>
    </source>
</evidence>
<feature type="transmembrane region" description="Helical" evidence="6">
    <location>
        <begin position="288"/>
        <end position="307"/>
    </location>
</feature>
<evidence type="ECO:0000259" key="7">
    <source>
        <dbReference type="SMART" id="SM00849"/>
    </source>
</evidence>
<keyword evidence="3 6" id="KW-0812">Transmembrane</keyword>
<feature type="transmembrane region" description="Helical" evidence="6">
    <location>
        <begin position="430"/>
        <end position="450"/>
    </location>
</feature>
<dbReference type="InterPro" id="IPR036866">
    <property type="entry name" value="RibonucZ/Hydroxyglut_hydro"/>
</dbReference>
<feature type="transmembrane region" description="Helical" evidence="6">
    <location>
        <begin position="314"/>
        <end position="334"/>
    </location>
</feature>
<dbReference type="InterPro" id="IPR052159">
    <property type="entry name" value="Competence_DNA_uptake"/>
</dbReference>
<keyword evidence="9" id="KW-1185">Reference proteome</keyword>
<keyword evidence="5 6" id="KW-0472">Membrane</keyword>
<dbReference type="InterPro" id="IPR035681">
    <property type="entry name" value="ComA-like_MBL"/>
</dbReference>
<dbReference type="InParanoid" id="A0A2U3MZT9"/>
<name>A0A2U3MZT9_9GAMM</name>
<dbReference type="SMART" id="SM00849">
    <property type="entry name" value="Lactamase_B"/>
    <property type="match status" value="1"/>
</dbReference>
<dbReference type="Pfam" id="PF03772">
    <property type="entry name" value="Competence"/>
    <property type="match status" value="1"/>
</dbReference>
<dbReference type="Gene3D" id="3.60.15.10">
    <property type="entry name" value="Ribonuclease Z/Hydroxyacylglutathione hydrolase-like"/>
    <property type="match status" value="1"/>
</dbReference>
<dbReference type="PANTHER" id="PTHR30619">
    <property type="entry name" value="DNA INTERNALIZATION/COMPETENCE PROTEIN COMEC/REC2"/>
    <property type="match status" value="1"/>
</dbReference>
<evidence type="ECO:0000313" key="9">
    <source>
        <dbReference type="Proteomes" id="UP000245974"/>
    </source>
</evidence>
<comment type="subcellular location">
    <subcellularLocation>
        <location evidence="1">Cell membrane</location>
        <topology evidence="1">Multi-pass membrane protein</topology>
    </subcellularLocation>
</comment>
<feature type="transmembrane region" description="Helical" evidence="6">
    <location>
        <begin position="37"/>
        <end position="59"/>
    </location>
</feature>
<dbReference type="GO" id="GO:0005886">
    <property type="term" value="C:plasma membrane"/>
    <property type="evidence" value="ECO:0007669"/>
    <property type="project" value="UniProtKB-SubCell"/>
</dbReference>
<dbReference type="Pfam" id="PF00753">
    <property type="entry name" value="Lactamase_B"/>
    <property type="match status" value="1"/>
</dbReference>
<reference evidence="9" key="1">
    <citation type="submission" date="2018-03" db="EMBL/GenBank/DDBJ databases">
        <authorList>
            <person name="Blom J."/>
        </authorList>
    </citation>
    <scope>NUCLEOTIDE SEQUENCE [LARGE SCALE GENOMIC DNA]</scope>
    <source>
        <strain evidence="9">KPC-SM-21</strain>
    </source>
</reference>
<dbReference type="InterPro" id="IPR001279">
    <property type="entry name" value="Metallo-B-lactamas"/>
</dbReference>
<evidence type="ECO:0000256" key="6">
    <source>
        <dbReference type="SAM" id="Phobius"/>
    </source>
</evidence>
<dbReference type="Proteomes" id="UP000245974">
    <property type="component" value="Unassembled WGS sequence"/>
</dbReference>
<dbReference type="EMBL" id="OOGT01000092">
    <property type="protein sequence ID" value="SPL70946.1"/>
    <property type="molecule type" value="Genomic_DNA"/>
</dbReference>
<evidence type="ECO:0000313" key="8">
    <source>
        <dbReference type="EMBL" id="SPL70946.1"/>
    </source>
</evidence>
<accession>A0A2U3MZT9</accession>
<feature type="transmembrane region" description="Helical" evidence="6">
    <location>
        <begin position="354"/>
        <end position="374"/>
    </location>
</feature>
<dbReference type="FunCoup" id="A0A2U3MZT9">
    <property type="interactions" value="226"/>
</dbReference>
<feature type="transmembrane region" description="Helical" evidence="6">
    <location>
        <begin position="394"/>
        <end position="418"/>
    </location>
</feature>
<dbReference type="NCBIfam" id="TIGR00360">
    <property type="entry name" value="ComEC_N-term"/>
    <property type="match status" value="1"/>
</dbReference>
<dbReference type="InterPro" id="IPR004477">
    <property type="entry name" value="ComEC_N"/>
</dbReference>
<dbReference type="OrthoDB" id="9761531at2"/>
<evidence type="ECO:0000256" key="3">
    <source>
        <dbReference type="ARBA" id="ARBA00022692"/>
    </source>
</evidence>
<organism evidence="8 9">
    <name type="scientific">Acinetobacter stercoris</name>
    <dbReference type="NCBI Taxonomy" id="2126983"/>
    <lineage>
        <taxon>Bacteria</taxon>
        <taxon>Pseudomonadati</taxon>
        <taxon>Pseudomonadota</taxon>
        <taxon>Gammaproteobacteria</taxon>
        <taxon>Moraxellales</taxon>
        <taxon>Moraxellaceae</taxon>
        <taxon>Acinetobacter</taxon>
    </lineage>
</organism>
<protein>
    <submittedName>
        <fullName evidence="8">ComEC family competence protein</fullName>
    </submittedName>
</protein>
<evidence type="ECO:0000256" key="4">
    <source>
        <dbReference type="ARBA" id="ARBA00022989"/>
    </source>
</evidence>
<proteinExistence type="predicted"/>
<evidence type="ECO:0000256" key="2">
    <source>
        <dbReference type="ARBA" id="ARBA00022475"/>
    </source>
</evidence>
<dbReference type="NCBIfam" id="TIGR00361">
    <property type="entry name" value="ComEC_Rec2"/>
    <property type="match status" value="1"/>
</dbReference>
<evidence type="ECO:0000256" key="5">
    <source>
        <dbReference type="ARBA" id="ARBA00023136"/>
    </source>
</evidence>
<dbReference type="AlphaFoldDB" id="A0A2U3MZT9"/>
<dbReference type="GO" id="GO:0030420">
    <property type="term" value="P:establishment of competence for transformation"/>
    <property type="evidence" value="ECO:0007669"/>
    <property type="project" value="InterPro"/>
</dbReference>
<feature type="transmembrane region" description="Helical" evidence="6">
    <location>
        <begin position="253"/>
        <end position="276"/>
    </location>
</feature>